<dbReference type="Proteomes" id="UP001500967">
    <property type="component" value="Unassembled WGS sequence"/>
</dbReference>
<reference evidence="3" key="1">
    <citation type="journal article" date="2019" name="Int. J. Syst. Evol. Microbiol.">
        <title>The Global Catalogue of Microorganisms (GCM) 10K type strain sequencing project: providing services to taxonomists for standard genome sequencing and annotation.</title>
        <authorList>
            <consortium name="The Broad Institute Genomics Platform"/>
            <consortium name="The Broad Institute Genome Sequencing Center for Infectious Disease"/>
            <person name="Wu L."/>
            <person name="Ma J."/>
        </authorList>
    </citation>
    <scope>NUCLEOTIDE SEQUENCE [LARGE SCALE GENOMIC DNA]</scope>
    <source>
        <strain evidence="3">JCM 10425</strain>
    </source>
</reference>
<sequence>MTHAVPRPRKTSSRTSGTRHPVTPVRNAGATDRRSLAAPADRIPLDRQPPLPKRQPGAALDAVHRNSIIQVNRDANGAVPASDRWFRANVEPDTSTNL</sequence>
<protein>
    <submittedName>
        <fullName evidence="2">Uncharacterized protein</fullName>
    </submittedName>
</protein>
<evidence type="ECO:0000313" key="3">
    <source>
        <dbReference type="Proteomes" id="UP001500967"/>
    </source>
</evidence>
<name>A0ABP3EPH9_9ACTN</name>
<proteinExistence type="predicted"/>
<feature type="compositionally biased region" description="Basic residues" evidence="1">
    <location>
        <begin position="1"/>
        <end position="12"/>
    </location>
</feature>
<dbReference type="RefSeq" id="WP_344653252.1">
    <property type="nucleotide sequence ID" value="NZ_BAAAGX010000032.1"/>
</dbReference>
<organism evidence="2 3">
    <name type="scientific">Cryptosporangium japonicum</name>
    <dbReference type="NCBI Taxonomy" id="80872"/>
    <lineage>
        <taxon>Bacteria</taxon>
        <taxon>Bacillati</taxon>
        <taxon>Actinomycetota</taxon>
        <taxon>Actinomycetes</taxon>
        <taxon>Cryptosporangiales</taxon>
        <taxon>Cryptosporangiaceae</taxon>
        <taxon>Cryptosporangium</taxon>
    </lineage>
</organism>
<comment type="caution">
    <text evidence="2">The sequence shown here is derived from an EMBL/GenBank/DDBJ whole genome shotgun (WGS) entry which is preliminary data.</text>
</comment>
<keyword evidence="3" id="KW-1185">Reference proteome</keyword>
<evidence type="ECO:0000256" key="1">
    <source>
        <dbReference type="SAM" id="MobiDB-lite"/>
    </source>
</evidence>
<gene>
    <name evidence="2" type="ORF">GCM10009539_70180</name>
</gene>
<evidence type="ECO:0000313" key="2">
    <source>
        <dbReference type="EMBL" id="GAA0272726.1"/>
    </source>
</evidence>
<feature type="region of interest" description="Disordered" evidence="1">
    <location>
        <begin position="1"/>
        <end position="58"/>
    </location>
</feature>
<accession>A0ABP3EPH9</accession>
<dbReference type="EMBL" id="BAAAGX010000032">
    <property type="protein sequence ID" value="GAA0272726.1"/>
    <property type="molecule type" value="Genomic_DNA"/>
</dbReference>